<dbReference type="Gene3D" id="3.30.360.10">
    <property type="entry name" value="Dihydrodipicolinate Reductase, domain 2"/>
    <property type="match status" value="1"/>
</dbReference>
<comment type="similarity">
    <text evidence="4">Belongs to the myo-inositol 1-phosphate synthase family.</text>
</comment>
<dbReference type="GO" id="GO:0004512">
    <property type="term" value="F:inositol-3-phosphate synthase activity"/>
    <property type="evidence" value="ECO:0007669"/>
    <property type="project" value="UniProtKB-EC"/>
</dbReference>
<keyword evidence="9" id="KW-0413">Isomerase</keyword>
<feature type="compositionally biased region" description="Basic and acidic residues" evidence="11">
    <location>
        <begin position="155"/>
        <end position="182"/>
    </location>
</feature>
<dbReference type="PANTHER" id="PTHR11510">
    <property type="entry name" value="MYO-INOSITOL-1 PHOSPHATE SYNTHASE"/>
    <property type="match status" value="1"/>
</dbReference>
<evidence type="ECO:0000256" key="9">
    <source>
        <dbReference type="ARBA" id="ARBA00023235"/>
    </source>
</evidence>
<protein>
    <recommendedName>
        <fullName evidence="5">inositol-3-phosphate synthase</fullName>
        <ecNumber evidence="5">5.5.1.4</ecNumber>
    </recommendedName>
</protein>
<comment type="cofactor">
    <cofactor evidence="2">
        <name>NAD(+)</name>
        <dbReference type="ChEBI" id="CHEBI:57540"/>
    </cofactor>
</comment>
<keyword evidence="8" id="KW-0594">Phospholipid biosynthesis</keyword>
<feature type="non-terminal residue" evidence="13">
    <location>
        <position position="1"/>
    </location>
</feature>
<evidence type="ECO:0000256" key="3">
    <source>
        <dbReference type="ARBA" id="ARBA00005117"/>
    </source>
</evidence>
<dbReference type="Pfam" id="PF01658">
    <property type="entry name" value="Inos-1-P_synth"/>
    <property type="match status" value="1"/>
</dbReference>
<dbReference type="InterPro" id="IPR013021">
    <property type="entry name" value="Myo-inos-1-P_Synthase_GAPDH"/>
</dbReference>
<reference evidence="13 14" key="1">
    <citation type="journal article" date="2021" name="Nat. Plants">
        <title>The Taxus genome provides insights into paclitaxel biosynthesis.</title>
        <authorList>
            <person name="Xiong X."/>
            <person name="Gou J."/>
            <person name="Liao Q."/>
            <person name="Li Y."/>
            <person name="Zhou Q."/>
            <person name="Bi G."/>
            <person name="Li C."/>
            <person name="Du R."/>
            <person name="Wang X."/>
            <person name="Sun T."/>
            <person name="Guo L."/>
            <person name="Liang H."/>
            <person name="Lu P."/>
            <person name="Wu Y."/>
            <person name="Zhang Z."/>
            <person name="Ro D.K."/>
            <person name="Shang Y."/>
            <person name="Huang S."/>
            <person name="Yan J."/>
        </authorList>
    </citation>
    <scope>NUCLEOTIDE SEQUENCE [LARGE SCALE GENOMIC DNA]</scope>
    <source>
        <strain evidence="13">Ta-2019</strain>
    </source>
</reference>
<accession>A0AA38CTY6</accession>
<proteinExistence type="inferred from homology"/>
<evidence type="ECO:0000313" key="13">
    <source>
        <dbReference type="EMBL" id="KAH9304663.1"/>
    </source>
</evidence>
<keyword evidence="6" id="KW-0444">Lipid biosynthesis</keyword>
<comment type="caution">
    <text evidence="13">The sequence shown here is derived from an EMBL/GenBank/DDBJ whole genome shotgun (WGS) entry which is preliminary data.</text>
</comment>
<feature type="domain" description="Myo-inositol-1-phosphate synthase GAPDH-like" evidence="12">
    <location>
        <begin position="2"/>
        <end position="95"/>
    </location>
</feature>
<comment type="catalytic activity">
    <reaction evidence="1">
        <text>D-glucose 6-phosphate = 1D-myo-inositol 3-phosphate</text>
        <dbReference type="Rhea" id="RHEA:10716"/>
        <dbReference type="ChEBI" id="CHEBI:58401"/>
        <dbReference type="ChEBI" id="CHEBI:61548"/>
        <dbReference type="EC" id="5.5.1.4"/>
    </reaction>
</comment>
<dbReference type="SUPFAM" id="SSF55347">
    <property type="entry name" value="Glyceraldehyde-3-phosphate dehydrogenase-like, C-terminal domain"/>
    <property type="match status" value="1"/>
</dbReference>
<keyword evidence="10" id="KW-1208">Phospholipid metabolism</keyword>
<gene>
    <name evidence="13" type="ORF">KI387_009067</name>
</gene>
<feature type="non-terminal residue" evidence="13">
    <location>
        <position position="182"/>
    </location>
</feature>
<dbReference type="GO" id="GO:0006021">
    <property type="term" value="P:inositol biosynthetic process"/>
    <property type="evidence" value="ECO:0007669"/>
    <property type="project" value="UniProtKB-KW"/>
</dbReference>
<dbReference type="OMA" id="WPANSEC"/>
<feature type="region of interest" description="Disordered" evidence="11">
    <location>
        <begin position="143"/>
        <end position="182"/>
    </location>
</feature>
<evidence type="ECO:0000256" key="6">
    <source>
        <dbReference type="ARBA" id="ARBA00022516"/>
    </source>
</evidence>
<dbReference type="InterPro" id="IPR002587">
    <property type="entry name" value="Myo-inos-1-P_Synthase"/>
</dbReference>
<dbReference type="SUPFAM" id="SSF51735">
    <property type="entry name" value="NAD(P)-binding Rossmann-fold domains"/>
    <property type="match status" value="1"/>
</dbReference>
<evidence type="ECO:0000256" key="5">
    <source>
        <dbReference type="ARBA" id="ARBA00012125"/>
    </source>
</evidence>
<keyword evidence="8" id="KW-0443">Lipid metabolism</keyword>
<sequence>PTAIVSYNHLGNNDGMNLSAPQTFRSKEISKSNVVDDMVSSNVILYGPGEHLDHVVVIKYVPYVGDSKRAMDEYTSEIFMGGKSTIVLRNTCEDSLLAASLILDLVLLAELSTRIQLKKEGEIPLFSPYSNYSELPHESAAGAAWPANSECTGEAEGHAGEHNEGMRWTGSREQHDPRVRVK</sequence>
<dbReference type="Proteomes" id="UP000824469">
    <property type="component" value="Unassembled WGS sequence"/>
</dbReference>
<dbReference type="EC" id="5.5.1.4" evidence="5"/>
<evidence type="ECO:0000256" key="8">
    <source>
        <dbReference type="ARBA" id="ARBA00023209"/>
    </source>
</evidence>
<evidence type="ECO:0000256" key="1">
    <source>
        <dbReference type="ARBA" id="ARBA00000113"/>
    </source>
</evidence>
<evidence type="ECO:0000256" key="10">
    <source>
        <dbReference type="ARBA" id="ARBA00023264"/>
    </source>
</evidence>
<name>A0AA38CTY6_TAXCH</name>
<evidence type="ECO:0000256" key="2">
    <source>
        <dbReference type="ARBA" id="ARBA00001911"/>
    </source>
</evidence>
<evidence type="ECO:0000259" key="12">
    <source>
        <dbReference type="Pfam" id="PF01658"/>
    </source>
</evidence>
<comment type="pathway">
    <text evidence="3">Polyol metabolism; myo-inositol biosynthesis; myo-inositol from D-glucose 6-phosphate: step 1/2.</text>
</comment>
<dbReference type="GO" id="GO:0008654">
    <property type="term" value="P:phospholipid biosynthetic process"/>
    <property type="evidence" value="ECO:0007669"/>
    <property type="project" value="UniProtKB-KW"/>
</dbReference>
<organism evidence="13 14">
    <name type="scientific">Taxus chinensis</name>
    <name type="common">Chinese yew</name>
    <name type="synonym">Taxus wallichiana var. chinensis</name>
    <dbReference type="NCBI Taxonomy" id="29808"/>
    <lineage>
        <taxon>Eukaryota</taxon>
        <taxon>Viridiplantae</taxon>
        <taxon>Streptophyta</taxon>
        <taxon>Embryophyta</taxon>
        <taxon>Tracheophyta</taxon>
        <taxon>Spermatophyta</taxon>
        <taxon>Pinopsida</taxon>
        <taxon>Pinidae</taxon>
        <taxon>Conifers II</taxon>
        <taxon>Cupressales</taxon>
        <taxon>Taxaceae</taxon>
        <taxon>Taxus</taxon>
    </lineage>
</organism>
<evidence type="ECO:0000256" key="4">
    <source>
        <dbReference type="ARBA" id="ARBA00010813"/>
    </source>
</evidence>
<keyword evidence="14" id="KW-1185">Reference proteome</keyword>
<dbReference type="EMBL" id="JAHRHJ020000008">
    <property type="protein sequence ID" value="KAH9304663.1"/>
    <property type="molecule type" value="Genomic_DNA"/>
</dbReference>
<dbReference type="InterPro" id="IPR036291">
    <property type="entry name" value="NAD(P)-bd_dom_sf"/>
</dbReference>
<dbReference type="AlphaFoldDB" id="A0AA38CTY6"/>
<evidence type="ECO:0000313" key="14">
    <source>
        <dbReference type="Proteomes" id="UP000824469"/>
    </source>
</evidence>
<keyword evidence="7" id="KW-0398">Inositol biosynthesis</keyword>
<evidence type="ECO:0000256" key="7">
    <source>
        <dbReference type="ARBA" id="ARBA00022550"/>
    </source>
</evidence>
<evidence type="ECO:0000256" key="11">
    <source>
        <dbReference type="SAM" id="MobiDB-lite"/>
    </source>
</evidence>